<dbReference type="InterPro" id="IPR036097">
    <property type="entry name" value="HisK_dim/P_sf"/>
</dbReference>
<dbReference type="EMBL" id="CP154858">
    <property type="protein sequence ID" value="XDT71202.1"/>
    <property type="molecule type" value="Genomic_DNA"/>
</dbReference>
<dbReference type="PROSITE" id="PS50109">
    <property type="entry name" value="HIS_KIN"/>
    <property type="match status" value="1"/>
</dbReference>
<evidence type="ECO:0000256" key="1">
    <source>
        <dbReference type="ARBA" id="ARBA00000085"/>
    </source>
</evidence>
<gene>
    <name evidence="11" type="ORF">AAIA72_10330</name>
</gene>
<dbReference type="GO" id="GO:0005524">
    <property type="term" value="F:ATP binding"/>
    <property type="evidence" value="ECO:0007669"/>
    <property type="project" value="UniProtKB-KW"/>
</dbReference>
<organism evidence="11">
    <name type="scientific">Thermohahella caldifontis</name>
    <dbReference type="NCBI Taxonomy" id="3142973"/>
    <lineage>
        <taxon>Bacteria</taxon>
        <taxon>Pseudomonadati</taxon>
        <taxon>Pseudomonadota</taxon>
        <taxon>Gammaproteobacteria</taxon>
        <taxon>Oceanospirillales</taxon>
        <taxon>Hahellaceae</taxon>
        <taxon>Thermohahella</taxon>
    </lineage>
</organism>
<keyword evidence="8" id="KW-0902">Two-component regulatory system</keyword>
<dbReference type="GO" id="GO:0000155">
    <property type="term" value="F:phosphorelay sensor kinase activity"/>
    <property type="evidence" value="ECO:0007669"/>
    <property type="project" value="InterPro"/>
</dbReference>
<keyword evidence="7 11" id="KW-0067">ATP-binding</keyword>
<keyword evidence="3" id="KW-0597">Phosphoprotein</keyword>
<dbReference type="Pfam" id="PF02518">
    <property type="entry name" value="HATPase_c"/>
    <property type="match status" value="1"/>
</dbReference>
<evidence type="ECO:0000256" key="7">
    <source>
        <dbReference type="ARBA" id="ARBA00022840"/>
    </source>
</evidence>
<keyword evidence="5" id="KW-0547">Nucleotide-binding</keyword>
<dbReference type="SMART" id="SM00387">
    <property type="entry name" value="HATPase_c"/>
    <property type="match status" value="1"/>
</dbReference>
<evidence type="ECO:0000259" key="10">
    <source>
        <dbReference type="PROSITE" id="PS50109"/>
    </source>
</evidence>
<dbReference type="AlphaFoldDB" id="A0AB39UT71"/>
<accession>A0AB39UT71</accession>
<dbReference type="InterPro" id="IPR005467">
    <property type="entry name" value="His_kinase_dom"/>
</dbReference>
<dbReference type="Pfam" id="PF00989">
    <property type="entry name" value="PAS"/>
    <property type="match status" value="1"/>
</dbReference>
<evidence type="ECO:0000256" key="9">
    <source>
        <dbReference type="SAM" id="Coils"/>
    </source>
</evidence>
<evidence type="ECO:0000256" key="3">
    <source>
        <dbReference type="ARBA" id="ARBA00022553"/>
    </source>
</evidence>
<dbReference type="InterPro" id="IPR013767">
    <property type="entry name" value="PAS_fold"/>
</dbReference>
<dbReference type="PANTHER" id="PTHR43065">
    <property type="entry name" value="SENSOR HISTIDINE KINASE"/>
    <property type="match status" value="1"/>
</dbReference>
<dbReference type="SMART" id="SM00388">
    <property type="entry name" value="HisKA"/>
    <property type="match status" value="1"/>
</dbReference>
<comment type="catalytic activity">
    <reaction evidence="1">
        <text>ATP + protein L-histidine = ADP + protein N-phospho-L-histidine.</text>
        <dbReference type="EC" id="2.7.13.3"/>
    </reaction>
</comment>
<dbReference type="InterPro" id="IPR036890">
    <property type="entry name" value="HATPase_C_sf"/>
</dbReference>
<dbReference type="InterPro" id="IPR035965">
    <property type="entry name" value="PAS-like_dom_sf"/>
</dbReference>
<evidence type="ECO:0000256" key="4">
    <source>
        <dbReference type="ARBA" id="ARBA00022679"/>
    </source>
</evidence>
<dbReference type="GO" id="GO:0006355">
    <property type="term" value="P:regulation of DNA-templated transcription"/>
    <property type="evidence" value="ECO:0007669"/>
    <property type="project" value="InterPro"/>
</dbReference>
<evidence type="ECO:0000256" key="8">
    <source>
        <dbReference type="ARBA" id="ARBA00023012"/>
    </source>
</evidence>
<evidence type="ECO:0000256" key="6">
    <source>
        <dbReference type="ARBA" id="ARBA00022777"/>
    </source>
</evidence>
<dbReference type="InterPro" id="IPR000014">
    <property type="entry name" value="PAS"/>
</dbReference>
<proteinExistence type="predicted"/>
<dbReference type="SUPFAM" id="SSF55874">
    <property type="entry name" value="ATPase domain of HSP90 chaperone/DNA topoisomerase II/histidine kinase"/>
    <property type="match status" value="1"/>
</dbReference>
<dbReference type="SUPFAM" id="SSF55785">
    <property type="entry name" value="PYP-like sensor domain (PAS domain)"/>
    <property type="match status" value="1"/>
</dbReference>
<dbReference type="SUPFAM" id="SSF47384">
    <property type="entry name" value="Homodimeric domain of signal transducing histidine kinase"/>
    <property type="match status" value="1"/>
</dbReference>
<dbReference type="KEGG" id="tcd:AAIA72_10330"/>
<dbReference type="PRINTS" id="PR00344">
    <property type="entry name" value="BCTRLSENSOR"/>
</dbReference>
<dbReference type="InterPro" id="IPR003594">
    <property type="entry name" value="HATPase_dom"/>
</dbReference>
<keyword evidence="4" id="KW-0808">Transferase</keyword>
<dbReference type="InterPro" id="IPR003661">
    <property type="entry name" value="HisK_dim/P_dom"/>
</dbReference>
<reference evidence="11" key="1">
    <citation type="submission" date="2024-05" db="EMBL/GenBank/DDBJ databases">
        <title>Genome sequencing of novel strain.</title>
        <authorList>
            <person name="Ganbat D."/>
            <person name="Ganbat S."/>
            <person name="Lee S.-J."/>
        </authorList>
    </citation>
    <scope>NUCLEOTIDE SEQUENCE</scope>
    <source>
        <strain evidence="11">SMD15-11</strain>
    </source>
</reference>
<keyword evidence="6" id="KW-0418">Kinase</keyword>
<dbReference type="PANTHER" id="PTHR43065:SF50">
    <property type="entry name" value="HISTIDINE KINASE"/>
    <property type="match status" value="1"/>
</dbReference>
<name>A0AB39UT71_9GAMM</name>
<dbReference type="Gene3D" id="3.30.450.20">
    <property type="entry name" value="PAS domain"/>
    <property type="match status" value="1"/>
</dbReference>
<evidence type="ECO:0000313" key="11">
    <source>
        <dbReference type="EMBL" id="XDT71202.1"/>
    </source>
</evidence>
<keyword evidence="9" id="KW-0175">Coiled coil</keyword>
<protein>
    <recommendedName>
        <fullName evidence="2">histidine kinase</fullName>
        <ecNumber evidence="2">2.7.13.3</ecNumber>
    </recommendedName>
</protein>
<feature type="domain" description="Histidine kinase" evidence="10">
    <location>
        <begin position="181"/>
        <end position="424"/>
    </location>
</feature>
<dbReference type="EC" id="2.7.13.3" evidence="2"/>
<evidence type="ECO:0000256" key="5">
    <source>
        <dbReference type="ARBA" id="ARBA00022741"/>
    </source>
</evidence>
<dbReference type="RefSeq" id="WP_369600239.1">
    <property type="nucleotide sequence ID" value="NZ_CP154858.1"/>
</dbReference>
<dbReference type="Gene3D" id="1.10.287.130">
    <property type="match status" value="1"/>
</dbReference>
<dbReference type="CDD" id="cd00082">
    <property type="entry name" value="HisKA"/>
    <property type="match status" value="1"/>
</dbReference>
<sequence length="431" mass="48819">MLSDSRLLRTVIDELNVGVMVVDDQYRVQLWNRFMALNSGQPEEAVKGRPLFELFPNLPESWFRKKVRSVFELRTLTFTSWVQRPHVFDFQGSRPITRKHTKMYQDTTFFPVLEDGEVKLVGILLMDATERAIQHQVMHDLNRRLSEEKVEQQKLIERLEEAQNQLLQSEKMAAIGQLAAGVAHEINNPIGYVYSNIGSLERSVDDLLAMIEAWHAAVEKSGPPALLAELDALAKQHDFGFLKEDLRDLIAESREGAERVRRIVQDLKDFSHVDKAEWQMADLHKGLDSTLNVVWNEVKYKAEVIKDYGDLPEVECIASQLNQVFMNLIVNAAHAIEKRGTITLRTGVKGDEVFVAVSDTGCGIPENIRTRLFEPFFTTKPVGKGTGLGLSLSWNIVQKHHGRIEVESKVGQGSTFTVWLPVRQPVPQADG</sequence>
<evidence type="ECO:0000256" key="2">
    <source>
        <dbReference type="ARBA" id="ARBA00012438"/>
    </source>
</evidence>
<dbReference type="InterPro" id="IPR004358">
    <property type="entry name" value="Sig_transdc_His_kin-like_C"/>
</dbReference>
<dbReference type="SMART" id="SM00091">
    <property type="entry name" value="PAS"/>
    <property type="match status" value="1"/>
</dbReference>
<dbReference type="Gene3D" id="3.30.565.10">
    <property type="entry name" value="Histidine kinase-like ATPase, C-terminal domain"/>
    <property type="match status" value="1"/>
</dbReference>
<feature type="coiled-coil region" evidence="9">
    <location>
        <begin position="138"/>
        <end position="172"/>
    </location>
</feature>